<keyword evidence="2" id="KW-1185">Reference proteome</keyword>
<protein>
    <submittedName>
        <fullName evidence="1">Uncharacterized protein</fullName>
    </submittedName>
</protein>
<dbReference type="Proteomes" id="UP000218334">
    <property type="component" value="Unassembled WGS sequence"/>
</dbReference>
<sequence length="223" mass="26121">MRRLCATVQSTEATVERELHMKAICHALLSFICFETGSDVDDKSRSVYYHISNFPGLEFELDISRTELDKLNMMVTLQWRRRNADWQLGGSWTLCFETFFRTNVVLPSKFDEIEDTGFLSSTRYVEFKDSMQAELLRPLWDSIREHFPSTDTEALERSLALIEEAKTLMSNQHGTEEERGSGMEKLRESVRGLPWKSRSLSIEEIKEDAYRFQLNYVIRNKRP</sequence>
<proteinExistence type="predicted"/>
<dbReference type="AlphaFoldDB" id="A0A2H3BWY4"/>
<evidence type="ECO:0000313" key="2">
    <source>
        <dbReference type="Proteomes" id="UP000218334"/>
    </source>
</evidence>
<accession>A0A2H3BWY4</accession>
<reference evidence="2" key="1">
    <citation type="journal article" date="2017" name="Nat. Ecol. Evol.">
        <title>Genome expansion and lineage-specific genetic innovations in the forest pathogenic fungi Armillaria.</title>
        <authorList>
            <person name="Sipos G."/>
            <person name="Prasanna A.N."/>
            <person name="Walter M.C."/>
            <person name="O'Connor E."/>
            <person name="Balint B."/>
            <person name="Krizsan K."/>
            <person name="Kiss B."/>
            <person name="Hess J."/>
            <person name="Varga T."/>
            <person name="Slot J."/>
            <person name="Riley R."/>
            <person name="Boka B."/>
            <person name="Rigling D."/>
            <person name="Barry K."/>
            <person name="Lee J."/>
            <person name="Mihaltcheva S."/>
            <person name="LaButti K."/>
            <person name="Lipzen A."/>
            <person name="Waldron R."/>
            <person name="Moloney N.M."/>
            <person name="Sperisen C."/>
            <person name="Kredics L."/>
            <person name="Vagvoelgyi C."/>
            <person name="Patrignani A."/>
            <person name="Fitzpatrick D."/>
            <person name="Nagy I."/>
            <person name="Doyle S."/>
            <person name="Anderson J.B."/>
            <person name="Grigoriev I.V."/>
            <person name="Gueldener U."/>
            <person name="Muensterkoetter M."/>
            <person name="Nagy L.G."/>
        </authorList>
    </citation>
    <scope>NUCLEOTIDE SEQUENCE [LARGE SCALE GENOMIC DNA]</scope>
    <source>
        <strain evidence="2">28-4</strain>
    </source>
</reference>
<gene>
    <name evidence="1" type="ORF">ARMSODRAFT_1084125</name>
</gene>
<name>A0A2H3BWY4_9AGAR</name>
<organism evidence="1 2">
    <name type="scientific">Armillaria solidipes</name>
    <dbReference type="NCBI Taxonomy" id="1076256"/>
    <lineage>
        <taxon>Eukaryota</taxon>
        <taxon>Fungi</taxon>
        <taxon>Dikarya</taxon>
        <taxon>Basidiomycota</taxon>
        <taxon>Agaricomycotina</taxon>
        <taxon>Agaricomycetes</taxon>
        <taxon>Agaricomycetidae</taxon>
        <taxon>Agaricales</taxon>
        <taxon>Marasmiineae</taxon>
        <taxon>Physalacriaceae</taxon>
        <taxon>Armillaria</taxon>
    </lineage>
</organism>
<dbReference type="EMBL" id="KZ293426">
    <property type="protein sequence ID" value="PBK70558.1"/>
    <property type="molecule type" value="Genomic_DNA"/>
</dbReference>
<evidence type="ECO:0000313" key="1">
    <source>
        <dbReference type="EMBL" id="PBK70558.1"/>
    </source>
</evidence>